<name>A0ABD2NR58_9CUCU</name>
<feature type="coiled-coil region" evidence="1">
    <location>
        <begin position="49"/>
        <end position="79"/>
    </location>
</feature>
<gene>
    <name evidence="4" type="ORF">HHI36_004159</name>
</gene>
<reference evidence="4 5" key="1">
    <citation type="journal article" date="2021" name="BMC Biol.">
        <title>Horizontally acquired antibacterial genes associated with adaptive radiation of ladybird beetles.</title>
        <authorList>
            <person name="Li H.S."/>
            <person name="Tang X.F."/>
            <person name="Huang Y.H."/>
            <person name="Xu Z.Y."/>
            <person name="Chen M.L."/>
            <person name="Du X.Y."/>
            <person name="Qiu B.Y."/>
            <person name="Chen P.T."/>
            <person name="Zhang W."/>
            <person name="Slipinski A."/>
            <person name="Escalona H.E."/>
            <person name="Waterhouse R.M."/>
            <person name="Zwick A."/>
            <person name="Pang H."/>
        </authorList>
    </citation>
    <scope>NUCLEOTIDE SEQUENCE [LARGE SCALE GENOMIC DNA]</scope>
    <source>
        <strain evidence="4">SYSU2018</strain>
    </source>
</reference>
<comment type="caution">
    <text evidence="4">The sequence shown here is derived from an EMBL/GenBank/DDBJ whole genome shotgun (WGS) entry which is preliminary data.</text>
</comment>
<dbReference type="Proteomes" id="UP001516400">
    <property type="component" value="Unassembled WGS sequence"/>
</dbReference>
<dbReference type="InterPro" id="IPR059001">
    <property type="entry name" value="STX17_N"/>
</dbReference>
<accession>A0ABD2NR58</accession>
<feature type="region of interest" description="Disordered" evidence="2">
    <location>
        <begin position="193"/>
        <end position="234"/>
    </location>
</feature>
<feature type="domain" description="STX17-like N-terminal" evidence="3">
    <location>
        <begin position="23"/>
        <end position="108"/>
    </location>
</feature>
<keyword evidence="1" id="KW-0175">Coiled coil</keyword>
<evidence type="ECO:0000256" key="1">
    <source>
        <dbReference type="SAM" id="Coils"/>
    </source>
</evidence>
<evidence type="ECO:0000259" key="3">
    <source>
        <dbReference type="Pfam" id="PF26585"/>
    </source>
</evidence>
<dbReference type="EMBL" id="JABFTP020000144">
    <property type="protein sequence ID" value="KAL3280932.1"/>
    <property type="molecule type" value="Genomic_DNA"/>
</dbReference>
<evidence type="ECO:0000313" key="4">
    <source>
        <dbReference type="EMBL" id="KAL3280932.1"/>
    </source>
</evidence>
<dbReference type="AlphaFoldDB" id="A0ABD2NR58"/>
<keyword evidence="5" id="KW-1185">Reference proteome</keyword>
<proteinExistence type="predicted"/>
<organism evidence="4 5">
    <name type="scientific">Cryptolaemus montrouzieri</name>
    <dbReference type="NCBI Taxonomy" id="559131"/>
    <lineage>
        <taxon>Eukaryota</taxon>
        <taxon>Metazoa</taxon>
        <taxon>Ecdysozoa</taxon>
        <taxon>Arthropoda</taxon>
        <taxon>Hexapoda</taxon>
        <taxon>Insecta</taxon>
        <taxon>Pterygota</taxon>
        <taxon>Neoptera</taxon>
        <taxon>Endopterygota</taxon>
        <taxon>Coleoptera</taxon>
        <taxon>Polyphaga</taxon>
        <taxon>Cucujiformia</taxon>
        <taxon>Coccinelloidea</taxon>
        <taxon>Coccinellidae</taxon>
        <taxon>Scymninae</taxon>
        <taxon>Scymnini</taxon>
        <taxon>Cryptolaemus</taxon>
    </lineage>
</organism>
<protein>
    <recommendedName>
        <fullName evidence="3">STX17-like N-terminal domain-containing protein</fullName>
    </recommendedName>
</protein>
<feature type="compositionally biased region" description="Polar residues" evidence="2">
    <location>
        <begin position="199"/>
        <end position="234"/>
    </location>
</feature>
<sequence length="234" mass="27245">MSQSSSTGEKVDIIISPFHMKLQNCIPRHQEIFENYKLKLNKLITQGYVHELQRDTTEKMEKIKELEALKQELNVLRGKIAKSDLHIFDRKIERHRISLNELLQGYSEHMDIVNDILVTKRLSEKDTKRLEVGENSSSKDRFPRTLNEFEKYKNEFIKYDALHDYVDDNFLYDVMKDIALTKKGMAQPLEIKENEKNQEGSSNYVNVSESSGSEIKNENTMLVTQNANEDGLNS</sequence>
<evidence type="ECO:0000256" key="2">
    <source>
        <dbReference type="SAM" id="MobiDB-lite"/>
    </source>
</evidence>
<evidence type="ECO:0000313" key="5">
    <source>
        <dbReference type="Proteomes" id="UP001516400"/>
    </source>
</evidence>
<dbReference type="Pfam" id="PF26585">
    <property type="entry name" value="STX17_N"/>
    <property type="match status" value="1"/>
</dbReference>